<dbReference type="Proteomes" id="UP000276133">
    <property type="component" value="Unassembled WGS sequence"/>
</dbReference>
<sequence>MFKTKKNEVFVYLKKFDFTLMSCIFITKFYQKLCNFTKEKRIFQTENHFETNHLSIKEINLIVAMTEYNNHCYQIRKLKFLLINSLRCIRSFNVCHVTE</sequence>
<proteinExistence type="predicted"/>
<comment type="caution">
    <text evidence="1">The sequence shown here is derived from an EMBL/GenBank/DDBJ whole genome shotgun (WGS) entry which is preliminary data.</text>
</comment>
<evidence type="ECO:0000313" key="1">
    <source>
        <dbReference type="EMBL" id="RNA17763.1"/>
    </source>
</evidence>
<protein>
    <submittedName>
        <fullName evidence="1">Uncharacterized protein</fullName>
    </submittedName>
</protein>
<dbReference type="AlphaFoldDB" id="A0A3M7R2F5"/>
<keyword evidence="2" id="KW-1185">Reference proteome</keyword>
<dbReference type="EMBL" id="REGN01004381">
    <property type="protein sequence ID" value="RNA17763.1"/>
    <property type="molecule type" value="Genomic_DNA"/>
</dbReference>
<name>A0A3M7R2F5_BRAPC</name>
<reference evidence="1 2" key="1">
    <citation type="journal article" date="2018" name="Sci. Rep.">
        <title>Genomic signatures of local adaptation to the degree of environmental predictability in rotifers.</title>
        <authorList>
            <person name="Franch-Gras L."/>
            <person name="Hahn C."/>
            <person name="Garcia-Roger E.M."/>
            <person name="Carmona M.J."/>
            <person name="Serra M."/>
            <person name="Gomez A."/>
        </authorList>
    </citation>
    <scope>NUCLEOTIDE SEQUENCE [LARGE SCALE GENOMIC DNA]</scope>
    <source>
        <strain evidence="1">HYR1</strain>
    </source>
</reference>
<gene>
    <name evidence="1" type="ORF">BpHYR1_022407</name>
</gene>
<accession>A0A3M7R2F5</accession>
<organism evidence="1 2">
    <name type="scientific">Brachionus plicatilis</name>
    <name type="common">Marine rotifer</name>
    <name type="synonym">Brachionus muelleri</name>
    <dbReference type="NCBI Taxonomy" id="10195"/>
    <lineage>
        <taxon>Eukaryota</taxon>
        <taxon>Metazoa</taxon>
        <taxon>Spiralia</taxon>
        <taxon>Gnathifera</taxon>
        <taxon>Rotifera</taxon>
        <taxon>Eurotatoria</taxon>
        <taxon>Monogononta</taxon>
        <taxon>Pseudotrocha</taxon>
        <taxon>Ploima</taxon>
        <taxon>Brachionidae</taxon>
        <taxon>Brachionus</taxon>
    </lineage>
</organism>
<evidence type="ECO:0000313" key="2">
    <source>
        <dbReference type="Proteomes" id="UP000276133"/>
    </source>
</evidence>